<evidence type="ECO:0000313" key="1">
    <source>
        <dbReference type="EMBL" id="RVU40282.1"/>
    </source>
</evidence>
<dbReference type="Proteomes" id="UP000283077">
    <property type="component" value="Unassembled WGS sequence"/>
</dbReference>
<organism evidence="1 2">
    <name type="scientific">Rheinheimera riviphila</name>
    <dbReference type="NCBI Taxonomy" id="1834037"/>
    <lineage>
        <taxon>Bacteria</taxon>
        <taxon>Pseudomonadati</taxon>
        <taxon>Pseudomonadota</taxon>
        <taxon>Gammaproteobacteria</taxon>
        <taxon>Chromatiales</taxon>
        <taxon>Chromatiaceae</taxon>
        <taxon>Rheinheimera</taxon>
    </lineage>
</organism>
<sequence>MNSKANNFQRMRDLGFYQQAAIAATLLERMIPSYQLFAEVSNFGDAALPRHVLDMVWEWLQVKRAKINFDKLQEELELVTPETSHFDMFGVYPAVDAMIALDSMLNGITSQDSSEFINVAKISQASVARLIEHESADLDITTEAELRKVVRDHELMQYEMDCLVELMDTVEPWQHFGRPEVQQLKAWVKEQGVTNLGMELTADPTEGTPAE</sequence>
<reference evidence="1 2" key="1">
    <citation type="submission" date="2019-01" db="EMBL/GenBank/DDBJ databases">
        <authorList>
            <person name="Chen W.-M."/>
        </authorList>
    </citation>
    <scope>NUCLEOTIDE SEQUENCE [LARGE SCALE GENOMIC DNA]</scope>
    <source>
        <strain evidence="1 2">KYPC3</strain>
    </source>
</reference>
<dbReference type="InterPro" id="IPR007338">
    <property type="entry name" value="DUF416"/>
</dbReference>
<keyword evidence="2" id="KW-1185">Reference proteome</keyword>
<gene>
    <name evidence="1" type="ORF">EOE67_06720</name>
</gene>
<dbReference type="OrthoDB" id="9204516at2"/>
<name>A0A437R0I9_9GAMM</name>
<dbReference type="InterPro" id="IPR023381">
    <property type="entry name" value="YP001051499.1-like_dom_sf"/>
</dbReference>
<dbReference type="AlphaFoldDB" id="A0A437R0I9"/>
<comment type="caution">
    <text evidence="1">The sequence shown here is derived from an EMBL/GenBank/DDBJ whole genome shotgun (WGS) entry which is preliminary data.</text>
</comment>
<evidence type="ECO:0000313" key="2">
    <source>
        <dbReference type="Proteomes" id="UP000283077"/>
    </source>
</evidence>
<dbReference type="Gene3D" id="1.20.1590.10">
    <property type="entry name" value="YP_001051499.1 domain like"/>
    <property type="match status" value="1"/>
</dbReference>
<protein>
    <submittedName>
        <fullName evidence="1">DUF416 family protein</fullName>
    </submittedName>
</protein>
<dbReference type="Pfam" id="PF04222">
    <property type="entry name" value="DUF416"/>
    <property type="match status" value="1"/>
</dbReference>
<dbReference type="EMBL" id="SACS01000005">
    <property type="protein sequence ID" value="RVU40282.1"/>
    <property type="molecule type" value="Genomic_DNA"/>
</dbReference>
<proteinExistence type="predicted"/>
<accession>A0A437R0I9</accession>
<dbReference type="RefSeq" id="WP_127698268.1">
    <property type="nucleotide sequence ID" value="NZ_SACS01000005.1"/>
</dbReference>